<dbReference type="AlphaFoldDB" id="A0A074W444"/>
<evidence type="ECO:0000313" key="2">
    <source>
        <dbReference type="Proteomes" id="UP000027644"/>
    </source>
</evidence>
<evidence type="ECO:0000313" key="1">
    <source>
        <dbReference type="EMBL" id="KEQ02144.1"/>
    </source>
</evidence>
<proteinExistence type="predicted"/>
<dbReference type="SUPFAM" id="SSF56317">
    <property type="entry name" value="Carbon-nitrogen hydrolase"/>
    <property type="match status" value="1"/>
</dbReference>
<name>A0A074W444_9NEIS</name>
<organism evidence="1 2">
    <name type="scientific">Snodgrassella alvi SCGC AB-598-J21</name>
    <dbReference type="NCBI Taxonomy" id="1385367"/>
    <lineage>
        <taxon>Bacteria</taxon>
        <taxon>Pseudomonadati</taxon>
        <taxon>Pseudomonadota</taxon>
        <taxon>Betaproteobacteria</taxon>
        <taxon>Neisseriales</taxon>
        <taxon>Neisseriaceae</taxon>
        <taxon>Snodgrassella</taxon>
    </lineage>
</organism>
<protein>
    <submittedName>
        <fullName evidence="1">Uncharacterized protein</fullName>
    </submittedName>
</protein>
<sequence>MLVYGRSGELLGFYHKMHLFGY</sequence>
<reference evidence="1 2" key="1">
    <citation type="journal article" date="2014" name="PLoS Genet.">
        <title>Hidden diversity in honey bee gut symbionts detected by single-cell genomics.</title>
        <authorList>
            <person name="Engel P."/>
            <person name="Stepanauskas R."/>
            <person name="Moran N."/>
        </authorList>
    </citation>
    <scope>NUCLEOTIDE SEQUENCE [LARGE SCALE GENOMIC DNA]</scope>
    <source>
        <strain evidence="1 2">SCGC AB-598-J21</strain>
    </source>
</reference>
<dbReference type="EMBL" id="AVQL01000070">
    <property type="protein sequence ID" value="KEQ02144.1"/>
    <property type="molecule type" value="Genomic_DNA"/>
</dbReference>
<dbReference type="Proteomes" id="UP000027644">
    <property type="component" value="Unassembled WGS sequence"/>
</dbReference>
<gene>
    <name evidence="1" type="ORF">SASC598J21_000760</name>
</gene>
<comment type="caution">
    <text evidence="1">The sequence shown here is derived from an EMBL/GenBank/DDBJ whole genome shotgun (WGS) entry which is preliminary data.</text>
</comment>
<dbReference type="InterPro" id="IPR036526">
    <property type="entry name" value="C-N_Hydrolase_sf"/>
</dbReference>
<accession>A0A074W444</accession>
<feature type="non-terminal residue" evidence="1">
    <location>
        <position position="22"/>
    </location>
</feature>